<gene>
    <name evidence="8" type="ORF">LEP48_03845</name>
</gene>
<feature type="transmembrane region" description="Helical" evidence="7">
    <location>
        <begin position="145"/>
        <end position="166"/>
    </location>
</feature>
<dbReference type="NCBIfam" id="TIGR00427">
    <property type="entry name" value="NAAT family transporter"/>
    <property type="match status" value="1"/>
</dbReference>
<dbReference type="Pfam" id="PF01914">
    <property type="entry name" value="MarC"/>
    <property type="match status" value="1"/>
</dbReference>
<feature type="transmembrane region" description="Helical" evidence="7">
    <location>
        <begin position="111"/>
        <end position="133"/>
    </location>
</feature>
<comment type="caution">
    <text evidence="8">The sequence shown here is derived from an EMBL/GenBank/DDBJ whole genome shotgun (WGS) entry which is preliminary data.</text>
</comment>
<dbReference type="Proteomes" id="UP001319870">
    <property type="component" value="Unassembled WGS sequence"/>
</dbReference>
<keyword evidence="3" id="KW-1003">Cell membrane</keyword>
<feature type="transmembrane region" description="Helical" evidence="7">
    <location>
        <begin position="13"/>
        <end position="33"/>
    </location>
</feature>
<feature type="transmembrane region" description="Helical" evidence="7">
    <location>
        <begin position="70"/>
        <end position="90"/>
    </location>
</feature>
<name>A0ABS7ZBS8_9MICO</name>
<feature type="transmembrane region" description="Helical" evidence="7">
    <location>
        <begin position="187"/>
        <end position="208"/>
    </location>
</feature>
<evidence type="ECO:0000313" key="9">
    <source>
        <dbReference type="Proteomes" id="UP001319870"/>
    </source>
</evidence>
<dbReference type="EMBL" id="JAIXCQ010000002">
    <property type="protein sequence ID" value="MCA5892485.1"/>
    <property type="molecule type" value="Genomic_DNA"/>
</dbReference>
<evidence type="ECO:0000256" key="4">
    <source>
        <dbReference type="ARBA" id="ARBA00022692"/>
    </source>
</evidence>
<dbReference type="PANTHER" id="PTHR33508:SF1">
    <property type="entry name" value="UPF0056 MEMBRANE PROTEIN YHCE"/>
    <property type="match status" value="1"/>
</dbReference>
<evidence type="ECO:0000256" key="3">
    <source>
        <dbReference type="ARBA" id="ARBA00022475"/>
    </source>
</evidence>
<keyword evidence="5 7" id="KW-1133">Transmembrane helix</keyword>
<dbReference type="RefSeq" id="WP_225564260.1">
    <property type="nucleotide sequence ID" value="NZ_JAIXCQ010000002.1"/>
</dbReference>
<evidence type="ECO:0000256" key="2">
    <source>
        <dbReference type="ARBA" id="ARBA00009784"/>
    </source>
</evidence>
<evidence type="ECO:0000313" key="8">
    <source>
        <dbReference type="EMBL" id="MCA5892485.1"/>
    </source>
</evidence>
<dbReference type="InterPro" id="IPR002771">
    <property type="entry name" value="Multi_antbiot-R_MarC"/>
</dbReference>
<reference evidence="8 9" key="1">
    <citation type="submission" date="2021-09" db="EMBL/GenBank/DDBJ databases">
        <title>Isoptericola luteus sp. nov., a novel bacterium isolated from Harbin, the capital city of Heilongjiang province.</title>
        <authorList>
            <person name="Li J."/>
        </authorList>
    </citation>
    <scope>NUCLEOTIDE SEQUENCE [LARGE SCALE GENOMIC DNA]</scope>
    <source>
        <strain evidence="8 9">NEAU-Y5</strain>
    </source>
</reference>
<keyword evidence="9" id="KW-1185">Reference proteome</keyword>
<protein>
    <recommendedName>
        <fullName evidence="7">UPF0056 membrane protein</fullName>
    </recommendedName>
</protein>
<evidence type="ECO:0000256" key="1">
    <source>
        <dbReference type="ARBA" id="ARBA00004651"/>
    </source>
</evidence>
<keyword evidence="4 7" id="KW-0812">Transmembrane</keyword>
<evidence type="ECO:0000256" key="6">
    <source>
        <dbReference type="ARBA" id="ARBA00023136"/>
    </source>
</evidence>
<keyword evidence="6 7" id="KW-0472">Membrane</keyword>
<sequence>MNQVIDIALFTEVFVTLFVIMDPPGTVPVFLGLTSAMGHKQRNRAARQAILVAFGVIVVFALFGQQVLHYMGISLPALQASGGLLLLLIAMDLLTGKMEEPAPSGNKGVNVALVPLGTPLLAGPGAIVATMVFVQQTKVSDEGGVPQLVAIAAAIVLVHVSLWLSMRFANVIHRVLKDSGVTLITRIAGLLLAAIAVQGIATAVTEFVRMAQQGA</sequence>
<organism evidence="8 9">
    <name type="scientific">Isoptericola luteus</name>
    <dbReference type="NCBI Taxonomy" id="2879484"/>
    <lineage>
        <taxon>Bacteria</taxon>
        <taxon>Bacillati</taxon>
        <taxon>Actinomycetota</taxon>
        <taxon>Actinomycetes</taxon>
        <taxon>Micrococcales</taxon>
        <taxon>Promicromonosporaceae</taxon>
        <taxon>Isoptericola</taxon>
    </lineage>
</organism>
<feature type="transmembrane region" description="Helical" evidence="7">
    <location>
        <begin position="45"/>
        <end position="64"/>
    </location>
</feature>
<evidence type="ECO:0000256" key="7">
    <source>
        <dbReference type="RuleBase" id="RU362048"/>
    </source>
</evidence>
<comment type="subcellular location">
    <subcellularLocation>
        <location evidence="1 7">Cell membrane</location>
        <topology evidence="1 7">Multi-pass membrane protein</topology>
    </subcellularLocation>
</comment>
<dbReference type="PANTHER" id="PTHR33508">
    <property type="entry name" value="UPF0056 MEMBRANE PROTEIN YHCE"/>
    <property type="match status" value="1"/>
</dbReference>
<evidence type="ECO:0000256" key="5">
    <source>
        <dbReference type="ARBA" id="ARBA00022989"/>
    </source>
</evidence>
<comment type="similarity">
    <text evidence="2 7">Belongs to the UPF0056 (MarC) family.</text>
</comment>
<proteinExistence type="inferred from homology"/>
<accession>A0ABS7ZBS8</accession>